<dbReference type="REBASE" id="202286">
    <property type="entry name" value="CstNa01ORF4140P"/>
</dbReference>
<feature type="domain" description="DUF6996" evidence="1">
    <location>
        <begin position="25"/>
        <end position="94"/>
    </location>
</feature>
<dbReference type="InterPro" id="IPR054265">
    <property type="entry name" value="DUF6996"/>
</dbReference>
<dbReference type="Pfam" id="PF22518">
    <property type="entry name" value="DUF6997"/>
    <property type="match status" value="1"/>
</dbReference>
<name>A0A2Z2J6J8_CORST</name>
<accession>A0A2Z2J6J8</accession>
<dbReference type="Proteomes" id="UP000250197">
    <property type="component" value="Chromosome"/>
</dbReference>
<dbReference type="InterPro" id="IPR054266">
    <property type="entry name" value="DUF6997"/>
</dbReference>
<proteinExistence type="predicted"/>
<evidence type="ECO:0000259" key="3">
    <source>
        <dbReference type="Pfam" id="PF23871"/>
    </source>
</evidence>
<evidence type="ECO:0000313" key="5">
    <source>
        <dbReference type="Proteomes" id="UP000250197"/>
    </source>
</evidence>
<organism evidence="4 5">
    <name type="scientific">Corynebacterium striatum</name>
    <dbReference type="NCBI Taxonomy" id="43770"/>
    <lineage>
        <taxon>Bacteria</taxon>
        <taxon>Bacillati</taxon>
        <taxon>Actinomycetota</taxon>
        <taxon>Actinomycetes</taxon>
        <taxon>Mycobacteriales</taxon>
        <taxon>Corynebacteriaceae</taxon>
        <taxon>Corynebacterium</taxon>
    </lineage>
</organism>
<sequence length="434" mass="48692">MDEQLASLCAEFNVPDRQTLGLNDVGWLKVFRDPTVREQLERTGFVVLEAARIKALSSREPRLMAKHDFSAARPWFFRKHGLSIVPVRRDAYLIGRFDVYEKFPEHAAPLKSLPIPSGIESLDFKNLTSEAVMLNAAALSGILTDFVGGGQLYPTVTGRMSTLQLPIRLADLNLELDVDRAQMEIDGGFESTEQLILVEAKNHISPDFNIRQLYFPYRRFSQALAKEVVPLYVVYSNGVFHLYRYSFPNPADFRSIKLEDSARYVLGGSEVTGSALRAVAHRTQPEPEPRIPFPQADSFARVVGLLEMLPVAKAEIPQRFGFTPRQADYYVNAGRYLGLMEINDGVVEGTPLTGSRDERNLVLVDALARRQVFNAVIREVVEQQRALTKAEAQALMEKADLGLTGSTLPRRASTVAAWSQWIWELIAPEQLMLV</sequence>
<reference evidence="4 5" key="1">
    <citation type="submission" date="2017-05" db="EMBL/GenBank/DDBJ databases">
        <title>Complete genome sequence of Corynebacterium striatum KC-Na-1 isolated from Neophocaena asiaeorientalis in Korea.</title>
        <authorList>
            <person name="Kim J.H."/>
            <person name="Lee K."/>
        </authorList>
    </citation>
    <scope>NUCLEOTIDE SEQUENCE [LARGE SCALE GENOMIC DNA]</scope>
    <source>
        <strain evidence="4 5">KC-Na-01</strain>
    </source>
</reference>
<dbReference type="Pfam" id="PF23871">
    <property type="entry name" value="DUF7226"/>
    <property type="match status" value="1"/>
</dbReference>
<evidence type="ECO:0000259" key="2">
    <source>
        <dbReference type="Pfam" id="PF22518"/>
    </source>
</evidence>
<dbReference type="RefSeq" id="WP_086890904.1">
    <property type="nucleotide sequence ID" value="NZ_CP021252.1"/>
</dbReference>
<dbReference type="AlphaFoldDB" id="A0A2Z2J6J8"/>
<dbReference type="KEGG" id="cstr:CBE89_04135"/>
<dbReference type="Pfam" id="PF22515">
    <property type="entry name" value="DUF6996"/>
    <property type="match status" value="1"/>
</dbReference>
<gene>
    <name evidence="4" type="ORF">CBE89_04135</name>
</gene>
<evidence type="ECO:0000259" key="1">
    <source>
        <dbReference type="Pfam" id="PF22515"/>
    </source>
</evidence>
<protein>
    <submittedName>
        <fullName evidence="4">Uncharacterized protein</fullName>
    </submittedName>
</protein>
<feature type="domain" description="DUF7226" evidence="3">
    <location>
        <begin position="301"/>
        <end position="426"/>
    </location>
</feature>
<evidence type="ECO:0000313" key="4">
    <source>
        <dbReference type="EMBL" id="ART20768.1"/>
    </source>
</evidence>
<dbReference type="InterPro" id="IPR055650">
    <property type="entry name" value="DUF7226"/>
</dbReference>
<feature type="domain" description="DUF6997" evidence="2">
    <location>
        <begin position="95"/>
        <end position="265"/>
    </location>
</feature>
<dbReference type="EMBL" id="CP021252">
    <property type="protein sequence ID" value="ART20768.1"/>
    <property type="molecule type" value="Genomic_DNA"/>
</dbReference>